<evidence type="ECO:0000313" key="6">
    <source>
        <dbReference type="EMBL" id="RAR86167.1"/>
    </source>
</evidence>
<proteinExistence type="inferred from homology"/>
<gene>
    <name evidence="6" type="ORF">AX018_1002128</name>
</gene>
<evidence type="ECO:0000256" key="3">
    <source>
        <dbReference type="ARBA" id="ARBA00038493"/>
    </source>
</evidence>
<dbReference type="PANTHER" id="PTHR48094">
    <property type="entry name" value="PROTEIN/NUCLEIC ACID DEGLYCASE DJ-1-RELATED"/>
    <property type="match status" value="1"/>
</dbReference>
<dbReference type="InterPro" id="IPR002818">
    <property type="entry name" value="DJ-1/PfpI"/>
</dbReference>
<reference evidence="6 7" key="1">
    <citation type="submission" date="2018-06" db="EMBL/GenBank/DDBJ databases">
        <title>Genomic Encyclopedia of Archaeal and Bacterial Type Strains, Phase II (KMG-II): from individual species to whole genera.</title>
        <authorList>
            <person name="Goeker M."/>
        </authorList>
    </citation>
    <scope>NUCLEOTIDE SEQUENCE [LARGE SCALE GENOMIC DNA]</scope>
    <source>
        <strain evidence="6 7">CFPB 3232</strain>
    </source>
</reference>
<dbReference type="PROSITE" id="PS51318">
    <property type="entry name" value="TAT"/>
    <property type="match status" value="1"/>
</dbReference>
<dbReference type="InterPro" id="IPR006311">
    <property type="entry name" value="TAT_signal"/>
</dbReference>
<dbReference type="GO" id="GO:0005737">
    <property type="term" value="C:cytoplasm"/>
    <property type="evidence" value="ECO:0007669"/>
    <property type="project" value="TreeGrafter"/>
</dbReference>
<dbReference type="SUPFAM" id="SSF52317">
    <property type="entry name" value="Class I glutamine amidotransferase-like"/>
    <property type="match status" value="1"/>
</dbReference>
<sequence>MKRFNRRAAIQAAAAALAAAAVPGRAATASPPNGKMTASSGAERRVLIVVSSHDRKGQDLVAGFWFPELTHPAKVLSEAGYAYDIASPRGGMPPFDGFDLKDEGNRWFWVQPEQRDRLANSIPLSRVDASRYAAVMLVGGHGPMWDFVKNGQLHAIVRTVYERGGVVGAVCHGPAGLLDLKLSDGRSLIAGRRLTAFTNEEEVSRQYDKLVPFELESALKVGNAVFEEAGVFQSRVVVDGRLITGQNPASAKPFGEAVVALLDARSL</sequence>
<dbReference type="AlphaFoldDB" id="A0A328ZTG5"/>
<evidence type="ECO:0000256" key="2">
    <source>
        <dbReference type="ARBA" id="ARBA00023239"/>
    </source>
</evidence>
<accession>A0A328ZTG5</accession>
<feature type="chain" id="PRO_5016376051" evidence="4">
    <location>
        <begin position="27"/>
        <end position="267"/>
    </location>
</feature>
<comment type="caution">
    <text evidence="6">The sequence shown here is derived from an EMBL/GenBank/DDBJ whole genome shotgun (WGS) entry which is preliminary data.</text>
</comment>
<feature type="signal peptide" evidence="4">
    <location>
        <begin position="1"/>
        <end position="26"/>
    </location>
</feature>
<evidence type="ECO:0000256" key="4">
    <source>
        <dbReference type="SAM" id="SignalP"/>
    </source>
</evidence>
<evidence type="ECO:0000259" key="5">
    <source>
        <dbReference type="Pfam" id="PF01965"/>
    </source>
</evidence>
<dbReference type="OrthoDB" id="9792284at2"/>
<dbReference type="PANTHER" id="PTHR48094:SF11">
    <property type="entry name" value="GLUTATHIONE-INDEPENDENT GLYOXALASE HSP31-RELATED"/>
    <property type="match status" value="1"/>
</dbReference>
<dbReference type="Gene3D" id="3.40.50.880">
    <property type="match status" value="1"/>
</dbReference>
<dbReference type="GO" id="GO:0019172">
    <property type="term" value="F:glyoxalase III activity"/>
    <property type="evidence" value="ECO:0007669"/>
    <property type="project" value="TreeGrafter"/>
</dbReference>
<dbReference type="GO" id="GO:0006508">
    <property type="term" value="P:proteolysis"/>
    <property type="evidence" value="ECO:0007669"/>
    <property type="project" value="UniProtKB-KW"/>
</dbReference>
<evidence type="ECO:0000256" key="1">
    <source>
        <dbReference type="ARBA" id="ARBA00023016"/>
    </source>
</evidence>
<organism evidence="6 7">
    <name type="scientific">Paracidovorax anthurii</name>
    <dbReference type="NCBI Taxonomy" id="78229"/>
    <lineage>
        <taxon>Bacteria</taxon>
        <taxon>Pseudomonadati</taxon>
        <taxon>Pseudomonadota</taxon>
        <taxon>Betaproteobacteria</taxon>
        <taxon>Burkholderiales</taxon>
        <taxon>Comamonadaceae</taxon>
        <taxon>Paracidovorax</taxon>
    </lineage>
</organism>
<dbReference type="GO" id="GO:0008233">
    <property type="term" value="F:peptidase activity"/>
    <property type="evidence" value="ECO:0007669"/>
    <property type="project" value="UniProtKB-KW"/>
</dbReference>
<keyword evidence="1" id="KW-0346">Stress response</keyword>
<keyword evidence="7" id="KW-1185">Reference proteome</keyword>
<name>A0A328ZTG5_9BURK</name>
<dbReference type="InterPro" id="IPR050325">
    <property type="entry name" value="Prot/Nucl_acid_deglycase"/>
</dbReference>
<dbReference type="RefSeq" id="WP_111875590.1">
    <property type="nucleotide sequence ID" value="NZ_CBCSGC010000214.1"/>
</dbReference>
<keyword evidence="2" id="KW-0456">Lyase</keyword>
<keyword evidence="4" id="KW-0732">Signal</keyword>
<dbReference type="EMBL" id="QLTA01000002">
    <property type="protein sequence ID" value="RAR86167.1"/>
    <property type="molecule type" value="Genomic_DNA"/>
</dbReference>
<evidence type="ECO:0000313" key="7">
    <source>
        <dbReference type="Proteomes" id="UP000248856"/>
    </source>
</evidence>
<protein>
    <submittedName>
        <fullName evidence="6">Putative intracellular protease/amidase</fullName>
    </submittedName>
</protein>
<keyword evidence="6" id="KW-0645">Protease</keyword>
<dbReference type="Proteomes" id="UP000248856">
    <property type="component" value="Unassembled WGS sequence"/>
</dbReference>
<dbReference type="Pfam" id="PF01965">
    <property type="entry name" value="DJ-1_PfpI"/>
    <property type="match status" value="1"/>
</dbReference>
<dbReference type="CDD" id="cd03141">
    <property type="entry name" value="GATase1_Hsp31_like"/>
    <property type="match status" value="1"/>
</dbReference>
<feature type="domain" description="DJ-1/PfpI" evidence="5">
    <location>
        <begin position="68"/>
        <end position="260"/>
    </location>
</feature>
<dbReference type="GO" id="GO:0019243">
    <property type="term" value="P:methylglyoxal catabolic process to D-lactate via S-lactoyl-glutathione"/>
    <property type="evidence" value="ECO:0007669"/>
    <property type="project" value="TreeGrafter"/>
</dbReference>
<dbReference type="InterPro" id="IPR029062">
    <property type="entry name" value="Class_I_gatase-like"/>
</dbReference>
<comment type="similarity">
    <text evidence="3">Belongs to the peptidase C56 family. HSP31-like subfamily.</text>
</comment>
<keyword evidence="6" id="KW-0378">Hydrolase</keyword>